<feature type="domain" description="DNA mismatch repair proteins mutS family" evidence="6">
    <location>
        <begin position="329"/>
        <end position="515"/>
    </location>
</feature>
<dbReference type="PANTHER" id="PTHR11361:SF152">
    <property type="entry name" value="DNA MISMATCH REPAIR PROTEIN"/>
    <property type="match status" value="1"/>
</dbReference>
<keyword evidence="1" id="KW-0547">Nucleotide-binding</keyword>
<proteinExistence type="predicted"/>
<dbReference type="InterPro" id="IPR027417">
    <property type="entry name" value="P-loop_NTPase"/>
</dbReference>
<organism evidence="7 8">
    <name type="scientific">Clostridium gelidum</name>
    <dbReference type="NCBI Taxonomy" id="704125"/>
    <lineage>
        <taxon>Bacteria</taxon>
        <taxon>Bacillati</taxon>
        <taxon>Bacillota</taxon>
        <taxon>Clostridia</taxon>
        <taxon>Eubacteriales</taxon>
        <taxon>Clostridiaceae</taxon>
        <taxon>Clostridium</taxon>
    </lineage>
</organism>
<dbReference type="RefSeq" id="WP_224033219.1">
    <property type="nucleotide sequence ID" value="NZ_AP024849.1"/>
</dbReference>
<keyword evidence="8" id="KW-1185">Reference proteome</keyword>
<reference evidence="8" key="1">
    <citation type="submission" date="2021-07" db="EMBL/GenBank/DDBJ databases">
        <title>Complete genome sequencing of a Clostridium isolate.</title>
        <authorList>
            <person name="Ueki A."/>
            <person name="Tonouchi A."/>
        </authorList>
    </citation>
    <scope>NUCLEOTIDE SEQUENCE [LARGE SCALE GENOMIC DNA]</scope>
    <source>
        <strain evidence="8">C5S11</strain>
    </source>
</reference>
<evidence type="ECO:0000259" key="5">
    <source>
        <dbReference type="SMART" id="SM00533"/>
    </source>
</evidence>
<keyword evidence="4" id="KW-1133">Transmembrane helix</keyword>
<dbReference type="SMART" id="SM00533">
    <property type="entry name" value="MUTSd"/>
    <property type="match status" value="1"/>
</dbReference>
<evidence type="ECO:0000256" key="1">
    <source>
        <dbReference type="ARBA" id="ARBA00022741"/>
    </source>
</evidence>
<dbReference type="InterPro" id="IPR036187">
    <property type="entry name" value="DNA_mismatch_repair_MutS_sf"/>
</dbReference>
<name>A0ABN6J1H2_9CLOT</name>
<dbReference type="InterPro" id="IPR000432">
    <property type="entry name" value="DNA_mismatch_repair_MutS_C"/>
</dbReference>
<keyword evidence="2" id="KW-0067">ATP-binding</keyword>
<dbReference type="PANTHER" id="PTHR11361">
    <property type="entry name" value="DNA MISMATCH REPAIR PROTEIN MUTS FAMILY MEMBER"/>
    <property type="match status" value="1"/>
</dbReference>
<accession>A0ABN6J1H2</accession>
<dbReference type="EMBL" id="AP024849">
    <property type="protein sequence ID" value="BCZ46816.1"/>
    <property type="molecule type" value="Genomic_DNA"/>
</dbReference>
<keyword evidence="4" id="KW-0472">Membrane</keyword>
<dbReference type="Gene3D" id="3.40.50.300">
    <property type="entry name" value="P-loop containing nucleotide triphosphate hydrolases"/>
    <property type="match status" value="1"/>
</dbReference>
<dbReference type="Gene3D" id="1.10.1420.10">
    <property type="match status" value="1"/>
</dbReference>
<evidence type="ECO:0000256" key="3">
    <source>
        <dbReference type="ARBA" id="ARBA00023125"/>
    </source>
</evidence>
<evidence type="ECO:0000259" key="6">
    <source>
        <dbReference type="SMART" id="SM00534"/>
    </source>
</evidence>
<protein>
    <submittedName>
        <fullName evidence="7">DNA mismatch repair protein MutS</fullName>
    </submittedName>
</protein>
<evidence type="ECO:0000313" key="8">
    <source>
        <dbReference type="Proteomes" id="UP000824633"/>
    </source>
</evidence>
<dbReference type="Pfam" id="PF00488">
    <property type="entry name" value="MutS_V"/>
    <property type="match status" value="1"/>
</dbReference>
<gene>
    <name evidence="7" type="ORF">psyc5s11_28830</name>
</gene>
<evidence type="ECO:0000313" key="7">
    <source>
        <dbReference type="EMBL" id="BCZ46816.1"/>
    </source>
</evidence>
<keyword evidence="4" id="KW-0812">Transmembrane</keyword>
<dbReference type="SUPFAM" id="SSF52540">
    <property type="entry name" value="P-loop containing nucleoside triphosphate hydrolases"/>
    <property type="match status" value="1"/>
</dbReference>
<dbReference type="SUPFAM" id="SSF48334">
    <property type="entry name" value="DNA repair protein MutS, domain III"/>
    <property type="match status" value="1"/>
</dbReference>
<dbReference type="SMART" id="SM00534">
    <property type="entry name" value="MUTSac"/>
    <property type="match status" value="1"/>
</dbReference>
<dbReference type="InterPro" id="IPR045076">
    <property type="entry name" value="MutS"/>
</dbReference>
<evidence type="ECO:0000256" key="2">
    <source>
        <dbReference type="ARBA" id="ARBA00022840"/>
    </source>
</evidence>
<feature type="transmembrane region" description="Helical" evidence="4">
    <location>
        <begin position="134"/>
        <end position="154"/>
    </location>
</feature>
<evidence type="ECO:0000256" key="4">
    <source>
        <dbReference type="SAM" id="Phobius"/>
    </source>
</evidence>
<feature type="domain" description="DNA mismatch repair protein MutS core" evidence="5">
    <location>
        <begin position="49"/>
        <end position="320"/>
    </location>
</feature>
<sequence>MNTNASKSFIKRDLNATKDKKRNFKQIKTLFNLSEKNEFTLDDQTWDDLIMDEVFHEVDRTYSTEGEASLYEMLRNPIMDEEKLKERGKLIDLFKEDLDLTVDLRQILYNMIYDSKNRLIEMLNEFLSVSKLKYYLYSILGILPIVTILAAIIFKEPNFMMILMVNIFVNMYFHNKENDTINVIGLVYLRDLINAAKKLSGIKNHEIKSYTIKMKNLLKELSNIDKSTYLLKVLNSFGGLLEVFSIPFLIEEITYYRISGKLLGEKDKILELYYLVGELDALTSVAIYQINNAEKCSTPKFIKETSLKITEGIHPLLKKPVANSVDISKKGIVLTGTNMSGKSTFLRMISTNILLAQTFNFVLAKGYEGCFLNVVSSISPKDDIVNGKSYYLAEAECILRIIKASENEIPVFCPIDEIFRGTNPLERISSSAEILNYINKRNGICIVATHDRELSDMLKENYDFYYFSEDVDSKVGLKFDYKLKKGISKTRNAIKLLEYIGYPKEIIKNSYKRVERMEGYV</sequence>
<dbReference type="InterPro" id="IPR007696">
    <property type="entry name" value="DNA_mismatch_repair_MutS_core"/>
</dbReference>
<dbReference type="Proteomes" id="UP000824633">
    <property type="component" value="Chromosome"/>
</dbReference>
<keyword evidence="3" id="KW-0238">DNA-binding</keyword>